<feature type="domain" description="Cell morphogenesis protein C-terminal" evidence="3">
    <location>
        <begin position="1970"/>
        <end position="2220"/>
    </location>
</feature>
<feature type="region of interest" description="Disordered" evidence="1">
    <location>
        <begin position="1"/>
        <end position="58"/>
    </location>
</feature>
<name>A0AAV9TZL2_9PEZI</name>
<feature type="region of interest" description="Disordered" evidence="1">
    <location>
        <begin position="158"/>
        <end position="200"/>
    </location>
</feature>
<feature type="region of interest" description="Disordered" evidence="1">
    <location>
        <begin position="2423"/>
        <end position="2593"/>
    </location>
</feature>
<dbReference type="PANTHER" id="PTHR12295:SF30">
    <property type="entry name" value="PROTEIN FURRY"/>
    <property type="match status" value="1"/>
</dbReference>
<sequence>MTARPPSRSASHTHSRSTSRTGIVMASHATTTGRSQSPRPPGPGPGPAGSARSVERKPSISSYAHAHNRQASIVNGGIQHSRNPSFVTSPTTSPLSPNAMNMSMSMSMSMNMGTMRGPGEQITIPDLPLSPTGTLVPSDASALSSQMSTMSTITAVANSGETSRAPSSMDTMRTITPHGRTSRRDGHGHSHSYSHHSSEPKTPAEYALHILFTQFVRLAEAKIDACMKCGLDVEPNVEAICGAGVDPAFDKLIGSLGYIARHKPRPVIDSVMYWRKGKSEAANSARNELKNQMQHSKPMSPPSSNTRIQDGLSALIRRNTEPAPPPDMGAPLMSPGHSYSNSISTPQAQASIAADRKSTIAIYILCRVLIEVIGQTTLESMTKEMAFKLENIVFQQLRLADAEVLIASPLRMSNWTLFAQLLGVMSELHFDSVSDLFISALEESNKGFSNRETEPRTELVIKGMSYLKIKLYPPDAFEQGCELMYLITKMFLTSQVTRIKHAYCDLYLKLLLPVAAAGDTEFNMPRWVEFIQQLYPRLSGMLEKARHWQAVFPVIGTVLCIMPRESFNATWLALLEGNFPKLKDRGARTMILQTTARLLWVYIFRCSETLNTTVKKLETVIKALFLPGRKSLLIGADSDLMAVYVQLIRFIGFKHQDFCFRNILTPLLNADTMLAHWHTELTLESLASERMIVGIRSFLEIMNDLEKQEERPPFPVKFESGHEEKSTPISTWLAKFVEERSEAMKRLDRLSRPVQLDRLGATAREYFEKFSKILGQIILVCDANFGGKALLDEKFNPPPPKTPVASSFSFNLDHPPVDQKLIYFELLTVALSALPRCLPPESLINFNKIVEILCHGTAHSDSRVVKASANALKCIARQSLQRQKVIIGFARFIFDFDTKYATTADGGLLGPAHIENTLKLYVELLQIWIDAIKQRTKLPATPSILSMNMNMPTPEPEPVKPDDLEISNVLAIVDEIESHGLFFLSSQSRIVRKFAIMVLKLITEFDCALDEEEYGTPSLAARKSKRESQRFTRIIQIMEHDSLNIMNQNVNDEKWSVADRSRLRRELMDNSAQDALVKLATSENQYDSSLWFKLFPKLIRVCFERFPLTVVQCRDSVCTRLNYMHSQIQFASETPRFPGVAGSSARMAPPTPADISIEQWKLYLIVACSTLTITDEQVARQPTPNLQHARKSSKSAGSAAQIPYDRLNSGRSVFQLVVPFINSDNQAIREAVIAGLGSINLNLYKTLVETLQPIIMSWNDSASAKAQRTAQNGQMVIRRSARQDRWRTGITHIMQLTSYFLLQPDVYNDEWMLRHVVNLIKDNKNFLSEPDVRADISYHRLRRYFCGLTEDFYEGILKATDPERWLPFDGRKSLFSLIEEWCGGNPTWRQHISAAVEIEKNDLKNAALSAMAALCAGPVMKVIENKSTLTFDVIGIFHWLESIFGESSDRLHRIGRKALKNLLEYNENVPHILALAIRQCYLYNGNAKGVESYFDVVSDVLINSTNSTCDHWKAFALALFKIGDDNQRIRSKAATLLRVTEQRYFGSQTTLDYEVSISDKTAAVYKKAQFELSRTLSQQHPEAAFFVFSEFTLFFNLVDGKSQRDILAVLLPWVQMIELQQDLNGGPSPSSYMVLANLFEITVKFGAKIHNETEGLWMALASAPYAGNVKVVLDFIIAQSLERKEQNFVNVGKQIIVFLAGSPNGSKLVEALLEYLQPRLMTSPQKSQEPQGVPDASLFPYMANLSESLPVGGKQHGFSRGHLGLIFMVDLMVGPVPEMAPNLPLLLQVVFVLWDHYVPLVQEQAREMLVHLIHELVISKTGKSIEELHRVRAFVEAVRKQQPRMQWAYDETGSDSDPHRVAPAMGQMIEDVLDFFTPDHKLLKVQWSRVALQWATNCPVRHLACRSFQVFRCLLDAADLDQPMLGDMLARLSNTIADNSPDIQSFAMEILITLNAIVAALSTDELMHFPQMFWATVACLHTIHENEFMEVLSLLEKHLDKIDLSREENVNILVSMFPSNWDGSFEGLQALMVKGLRSSVALPKTLQVMDKLNKFPSNKLVGGDDRLLIALLSNLPKFLDASEKENVPDDILACAGSLKQIADNESQPDIARIMGAYAAGRFRNKDSFKSQVVSAIRHSFFPDYEGAALIFLVGLLTNATPWVKQKVMELLNSLLPIIDLKKPEFTGLGADLISPLLRLLQTEYCQQALEVLDKVISISGGKMDRQVMRMSMGNRTLRKEYERTETLFGIPEDSGWAIPSPAIKAQTTRHNVHSVFYTCQIPEAPQDTLSRAPEMQFIMEDYGYTSYQDRTGTMLSEGVGGEGGLGDMVFRLESLDNFFADESFAGGQTQVVGEGDDAETASQTYDNRVYHILNRSLQRSPSVTSFNHSFGDSLSMPGMTSTRDHPPIMTPTLFAAPPMTPAAFGRGGVPNRATGASGGPHPLNTAGISGLPGSGGVLPGYEDIRQQPGSESSSDNEYEEDPDASDTDDLDDHATATTPKEDSPFLLESLLRSAGQKAKSGVEGVRNLRRGREEREREREAAKAAEKEREKEKRVVSPRGFGKLPKSPKLGARRGDRASPPPPLPPTENLNGW</sequence>
<proteinExistence type="predicted"/>
<feature type="region of interest" description="Disordered" evidence="1">
    <location>
        <begin position="77"/>
        <end position="98"/>
    </location>
</feature>
<dbReference type="InterPro" id="IPR029473">
    <property type="entry name" value="MOR2-PAG1_mid"/>
</dbReference>
<comment type="caution">
    <text evidence="5">The sequence shown here is derived from an EMBL/GenBank/DDBJ whole genome shotgun (WGS) entry which is preliminary data.</text>
</comment>
<dbReference type="GO" id="GO:0005938">
    <property type="term" value="C:cell cortex"/>
    <property type="evidence" value="ECO:0007669"/>
    <property type="project" value="TreeGrafter"/>
</dbReference>
<evidence type="ECO:0000313" key="6">
    <source>
        <dbReference type="Proteomes" id="UP001375240"/>
    </source>
</evidence>
<feature type="compositionally biased region" description="Acidic residues" evidence="1">
    <location>
        <begin position="2474"/>
        <end position="2491"/>
    </location>
</feature>
<dbReference type="InterPro" id="IPR025481">
    <property type="entry name" value="Cell_Morphogen_C"/>
</dbReference>
<dbReference type="InterPro" id="IPR025614">
    <property type="entry name" value="Cell_morpho_N"/>
</dbReference>
<dbReference type="GO" id="GO:0000902">
    <property type="term" value="P:cell morphogenesis"/>
    <property type="evidence" value="ECO:0007669"/>
    <property type="project" value="InterPro"/>
</dbReference>
<evidence type="ECO:0000259" key="4">
    <source>
        <dbReference type="Pfam" id="PF14228"/>
    </source>
</evidence>
<feature type="domain" description="Cell morphogenesis central region" evidence="4">
    <location>
        <begin position="975"/>
        <end position="1222"/>
    </location>
</feature>
<evidence type="ECO:0000259" key="3">
    <source>
        <dbReference type="Pfam" id="PF14225"/>
    </source>
</evidence>
<dbReference type="InterPro" id="IPR039867">
    <property type="entry name" value="Furry/Tao3/Mor2"/>
</dbReference>
<evidence type="ECO:0000313" key="5">
    <source>
        <dbReference type="EMBL" id="KAK6332408.1"/>
    </source>
</evidence>
<evidence type="ECO:0000256" key="1">
    <source>
        <dbReference type="SAM" id="MobiDB-lite"/>
    </source>
</evidence>
<feature type="compositionally biased region" description="Basic and acidic residues" evidence="1">
    <location>
        <begin position="2530"/>
        <end position="2555"/>
    </location>
</feature>
<dbReference type="InterPro" id="IPR016024">
    <property type="entry name" value="ARM-type_fold"/>
</dbReference>
<accession>A0AAV9TZL2</accession>
<feature type="domain" description="Cell morphogenesis central region" evidence="4">
    <location>
        <begin position="1751"/>
        <end position="1918"/>
    </location>
</feature>
<gene>
    <name evidence="5" type="primary">TAO3</name>
    <name evidence="5" type="ORF">TWF696_003124</name>
</gene>
<protein>
    <submittedName>
        <fullName evidence="5">Cell morphogenesis protein PAG1</fullName>
    </submittedName>
</protein>
<dbReference type="GO" id="GO:0030427">
    <property type="term" value="C:site of polarized growth"/>
    <property type="evidence" value="ECO:0007669"/>
    <property type="project" value="TreeGrafter"/>
</dbReference>
<dbReference type="SUPFAM" id="SSF48371">
    <property type="entry name" value="ARM repeat"/>
    <property type="match status" value="1"/>
</dbReference>
<dbReference type="Pfam" id="PF14225">
    <property type="entry name" value="MOR2-PAG1_C"/>
    <property type="match status" value="1"/>
</dbReference>
<dbReference type="EMBL" id="JAVHNQ010000015">
    <property type="protein sequence ID" value="KAK6332408.1"/>
    <property type="molecule type" value="Genomic_DNA"/>
</dbReference>
<dbReference type="Pfam" id="PF14228">
    <property type="entry name" value="MOR2-PAG1_mid"/>
    <property type="match status" value="3"/>
</dbReference>
<evidence type="ECO:0000259" key="2">
    <source>
        <dbReference type="Pfam" id="PF14222"/>
    </source>
</evidence>
<reference evidence="5 6" key="1">
    <citation type="submission" date="2019-10" db="EMBL/GenBank/DDBJ databases">
        <authorList>
            <person name="Palmer J.M."/>
        </authorList>
    </citation>
    <scope>NUCLEOTIDE SEQUENCE [LARGE SCALE GENOMIC DNA]</scope>
    <source>
        <strain evidence="5 6">TWF696</strain>
    </source>
</reference>
<dbReference type="PANTHER" id="PTHR12295">
    <property type="entry name" value="FURRY-RELATED"/>
    <property type="match status" value="1"/>
</dbReference>
<feature type="domain" description="Cell morphogenesis protein N-terminal" evidence="2">
    <location>
        <begin position="355"/>
        <end position="929"/>
    </location>
</feature>
<dbReference type="Proteomes" id="UP001375240">
    <property type="component" value="Unassembled WGS sequence"/>
</dbReference>
<feature type="compositionally biased region" description="Polar residues" evidence="1">
    <location>
        <begin position="158"/>
        <end position="174"/>
    </location>
</feature>
<organism evidence="5 6">
    <name type="scientific">Orbilia brochopaga</name>
    <dbReference type="NCBI Taxonomy" id="3140254"/>
    <lineage>
        <taxon>Eukaryota</taxon>
        <taxon>Fungi</taxon>
        <taxon>Dikarya</taxon>
        <taxon>Ascomycota</taxon>
        <taxon>Pezizomycotina</taxon>
        <taxon>Orbiliomycetes</taxon>
        <taxon>Orbiliales</taxon>
        <taxon>Orbiliaceae</taxon>
        <taxon>Orbilia</taxon>
    </lineage>
</organism>
<keyword evidence="6" id="KW-1185">Reference proteome</keyword>
<feature type="domain" description="Cell morphogenesis central region" evidence="4">
    <location>
        <begin position="1454"/>
        <end position="1687"/>
    </location>
</feature>
<dbReference type="Pfam" id="PF14222">
    <property type="entry name" value="MOR2-PAG1_N"/>
    <property type="match status" value="1"/>
</dbReference>